<evidence type="ECO:0000313" key="3">
    <source>
        <dbReference type="Proteomes" id="UP000800035"/>
    </source>
</evidence>
<organism evidence="2 3">
    <name type="scientific">Byssothecium circinans</name>
    <dbReference type="NCBI Taxonomy" id="147558"/>
    <lineage>
        <taxon>Eukaryota</taxon>
        <taxon>Fungi</taxon>
        <taxon>Dikarya</taxon>
        <taxon>Ascomycota</taxon>
        <taxon>Pezizomycotina</taxon>
        <taxon>Dothideomycetes</taxon>
        <taxon>Pleosporomycetidae</taxon>
        <taxon>Pleosporales</taxon>
        <taxon>Massarineae</taxon>
        <taxon>Massarinaceae</taxon>
        <taxon>Byssothecium</taxon>
    </lineage>
</organism>
<evidence type="ECO:0000256" key="1">
    <source>
        <dbReference type="SAM" id="MobiDB-lite"/>
    </source>
</evidence>
<feature type="compositionally biased region" description="Pro residues" evidence="1">
    <location>
        <begin position="144"/>
        <end position="156"/>
    </location>
</feature>
<feature type="compositionally biased region" description="Acidic residues" evidence="1">
    <location>
        <begin position="94"/>
        <end position="110"/>
    </location>
</feature>
<evidence type="ECO:0000313" key="2">
    <source>
        <dbReference type="EMBL" id="KAF1955161.1"/>
    </source>
</evidence>
<proteinExistence type="predicted"/>
<dbReference type="EMBL" id="ML976995">
    <property type="protein sequence ID" value="KAF1955161.1"/>
    <property type="molecule type" value="Genomic_DNA"/>
</dbReference>
<reference evidence="2" key="1">
    <citation type="journal article" date="2020" name="Stud. Mycol.">
        <title>101 Dothideomycetes genomes: a test case for predicting lifestyles and emergence of pathogens.</title>
        <authorList>
            <person name="Haridas S."/>
            <person name="Albert R."/>
            <person name="Binder M."/>
            <person name="Bloem J."/>
            <person name="Labutti K."/>
            <person name="Salamov A."/>
            <person name="Andreopoulos B."/>
            <person name="Baker S."/>
            <person name="Barry K."/>
            <person name="Bills G."/>
            <person name="Bluhm B."/>
            <person name="Cannon C."/>
            <person name="Castanera R."/>
            <person name="Culley D."/>
            <person name="Daum C."/>
            <person name="Ezra D."/>
            <person name="Gonzalez J."/>
            <person name="Henrissat B."/>
            <person name="Kuo A."/>
            <person name="Liang C."/>
            <person name="Lipzen A."/>
            <person name="Lutzoni F."/>
            <person name="Magnuson J."/>
            <person name="Mondo S."/>
            <person name="Nolan M."/>
            <person name="Ohm R."/>
            <person name="Pangilinan J."/>
            <person name="Park H.-J."/>
            <person name="Ramirez L."/>
            <person name="Alfaro M."/>
            <person name="Sun H."/>
            <person name="Tritt A."/>
            <person name="Yoshinaga Y."/>
            <person name="Zwiers L.-H."/>
            <person name="Turgeon B."/>
            <person name="Goodwin S."/>
            <person name="Spatafora J."/>
            <person name="Crous P."/>
            <person name="Grigoriev I."/>
        </authorList>
    </citation>
    <scope>NUCLEOTIDE SEQUENCE</scope>
    <source>
        <strain evidence="2">CBS 675.92</strain>
    </source>
</reference>
<protein>
    <submittedName>
        <fullName evidence="2">Uncharacterized protein</fullName>
    </submittedName>
</protein>
<keyword evidence="3" id="KW-1185">Reference proteome</keyword>
<sequence length="260" mass="29677">MSLRRASTTLLAQRSVHLRIMPRPSSVSESREILRVLQRFGPMDVYKSLRFEYHNPMGNIALAIYSHADSAQQALNASPIRFALEKYVDRAEEAQEGDMMEDGANEDADADVNGRDTPAKADDIDDILRPSRLVNSSVAENAPPSEPKPAPLPFEPPADAPKTVSTWFQITVDRSRTVHQDYIEKQPYWARFTPMKSIAQQDLEKKVPHWGLSDVSKRPPHGHRVPNVALRHMSRFVEEKMPTIRRIWEETEMESESRRP</sequence>
<dbReference type="Proteomes" id="UP000800035">
    <property type="component" value="Unassembled WGS sequence"/>
</dbReference>
<accession>A0A6A5TR90</accession>
<feature type="compositionally biased region" description="Basic and acidic residues" evidence="1">
    <location>
        <begin position="112"/>
        <end position="129"/>
    </location>
</feature>
<name>A0A6A5TR90_9PLEO</name>
<dbReference type="AlphaFoldDB" id="A0A6A5TR90"/>
<gene>
    <name evidence="2" type="ORF">CC80DRAFT_549373</name>
</gene>
<feature type="region of interest" description="Disordered" evidence="1">
    <location>
        <begin position="94"/>
        <end position="156"/>
    </location>
</feature>
<dbReference type="OrthoDB" id="5367448at2759"/>